<sequence length="427" mass="48771">MRNIFFIIVLSINLLMNGCSSKVNNKRPSVTMEDKGTYYKVEINLDEVTTHKQIGVEYGEQILKFVPEYQKLYDSYMQELAMSNEILYRVFLSRVEDIKGQIRDEYKDEIEGLAVSLVNAKENIMGDGKLSKDELYLLNLIPDVVRATQCSAFSVYGDKSSTDSNITARLLDWYGGSKNQLNKIQAVTVFNIDQKSFCSIGYLGFLGVITGFNDNKVFGAILDSPTLQPYDSQRKHSYTLDLRYALENYDTLEKVADYMKSPENLYAFSHLIYLSDEKKSGVLENNTTSRSSEMRALRLESSELNKGVQWNNNNSIAAVNAFMIKGNLDNYSPALLNKERWKSLNLKFNENRGPLSVEDIKKIASFKKGYKPGKQEEGDIYNKETKQIIIFEPSSLNLQVFFRPKEGELPAVPIFEKIDIKFNNQLL</sequence>
<dbReference type="EMBL" id="BOPZ01000008">
    <property type="protein sequence ID" value="GIM28588.1"/>
    <property type="molecule type" value="Genomic_DNA"/>
</dbReference>
<dbReference type="PANTHER" id="PTHR35190">
    <property type="entry name" value="PROTEIN DCD1B"/>
    <property type="match status" value="1"/>
</dbReference>
<dbReference type="Proteomes" id="UP000679179">
    <property type="component" value="Unassembled WGS sequence"/>
</dbReference>
<dbReference type="RefSeq" id="WP_212903316.1">
    <property type="nucleotide sequence ID" value="NZ_BOPZ01000008.1"/>
</dbReference>
<proteinExistence type="predicted"/>
<dbReference type="PANTHER" id="PTHR35190:SF1">
    <property type="entry name" value="PEPTIDASE C45 HYDROLASE DOMAIN-CONTAINING PROTEIN"/>
    <property type="match status" value="1"/>
</dbReference>
<name>A0A919RZQ0_9CLOT</name>
<accession>A0A919RZQ0</accession>
<protein>
    <submittedName>
        <fullName evidence="1">Uncharacterized protein</fullName>
    </submittedName>
</protein>
<keyword evidence="2" id="KW-1185">Reference proteome</keyword>
<dbReference type="NCBIfam" id="NF040521">
    <property type="entry name" value="C45_proenzyme"/>
    <property type="match status" value="1"/>
</dbReference>
<evidence type="ECO:0000313" key="2">
    <source>
        <dbReference type="Proteomes" id="UP000679179"/>
    </source>
</evidence>
<organism evidence="1 2">
    <name type="scientific">Clostridium polyendosporum</name>
    <dbReference type="NCBI Taxonomy" id="69208"/>
    <lineage>
        <taxon>Bacteria</taxon>
        <taxon>Bacillati</taxon>
        <taxon>Bacillota</taxon>
        <taxon>Clostridia</taxon>
        <taxon>Eubacteriales</taxon>
        <taxon>Clostridiaceae</taxon>
        <taxon>Clostridium</taxon>
    </lineage>
</organism>
<dbReference type="Gene3D" id="3.60.60.10">
    <property type="entry name" value="Penicillin V Acylase, Chain A"/>
    <property type="match status" value="1"/>
</dbReference>
<dbReference type="AlphaFoldDB" id="A0A919RZQ0"/>
<dbReference type="InterPro" id="IPR047803">
    <property type="entry name" value="DCD1A/B-like"/>
</dbReference>
<comment type="caution">
    <text evidence="1">The sequence shown here is derived from an EMBL/GenBank/DDBJ whole genome shotgun (WGS) entry which is preliminary data.</text>
</comment>
<gene>
    <name evidence="1" type="ORF">CPJCM30710_12540</name>
</gene>
<reference evidence="1" key="1">
    <citation type="submission" date="2021-03" db="EMBL/GenBank/DDBJ databases">
        <title>Taxonomic study of Clostridium polyendosporum from meadow-gley soil under rice.</title>
        <authorList>
            <person name="Kobayashi H."/>
            <person name="Tanizawa Y."/>
            <person name="Yagura M."/>
        </authorList>
    </citation>
    <scope>NUCLEOTIDE SEQUENCE</scope>
    <source>
        <strain evidence="1">JCM 30710</strain>
    </source>
</reference>
<dbReference type="InterPro" id="IPR047794">
    <property type="entry name" value="C45_proenzyme-like"/>
</dbReference>
<evidence type="ECO:0000313" key="1">
    <source>
        <dbReference type="EMBL" id="GIM28588.1"/>
    </source>
</evidence>